<dbReference type="EMBL" id="JAFHLR010000034">
    <property type="protein sequence ID" value="KAG5468055.1"/>
    <property type="molecule type" value="Genomic_DNA"/>
</dbReference>
<name>A0A836H0B6_9TRYP</name>
<gene>
    <name evidence="1" type="ORF">LSCM4_01143</name>
</gene>
<dbReference type="AlphaFoldDB" id="A0A836H0B6"/>
<organism evidence="1 2">
    <name type="scientific">Leishmania orientalis</name>
    <dbReference type="NCBI Taxonomy" id="2249476"/>
    <lineage>
        <taxon>Eukaryota</taxon>
        <taxon>Discoba</taxon>
        <taxon>Euglenozoa</taxon>
        <taxon>Kinetoplastea</taxon>
        <taxon>Metakinetoplastina</taxon>
        <taxon>Trypanosomatida</taxon>
        <taxon>Trypanosomatidae</taxon>
        <taxon>Leishmaniinae</taxon>
        <taxon>Leishmania</taxon>
    </lineage>
</organism>
<accession>A0A836H0B6</accession>
<dbReference type="Proteomes" id="UP000674143">
    <property type="component" value="Unassembled WGS sequence"/>
</dbReference>
<dbReference type="KEGG" id="loi:92357141"/>
<proteinExistence type="predicted"/>
<reference evidence="2" key="1">
    <citation type="journal article" date="2021" name="Microbiol. Resour. Announc.">
        <title>LGAAP: Leishmaniinae Genome Assembly and Annotation Pipeline.</title>
        <authorList>
            <person name="Almutairi H."/>
            <person name="Urbaniak M.D."/>
            <person name="Bates M.D."/>
            <person name="Jariyapan N."/>
            <person name="Kwakye-Nuako G."/>
            <person name="Thomaz-Soccol V."/>
            <person name="Al-Salem W.S."/>
            <person name="Dillon R.J."/>
            <person name="Bates P.A."/>
            <person name="Gatherer D."/>
        </authorList>
    </citation>
    <scope>NUCLEOTIDE SEQUENCE [LARGE SCALE GENOMIC DNA]</scope>
</reference>
<dbReference type="GeneID" id="92357141"/>
<sequence length="309" mass="35267">MSSLKERIAAVLFFSDPENALTAETARNAEAMTKAAELRLQHNQDEREFKDMVAQLENRVKGQREGYARQAAPMLKEFDDIAISQHYYQEVGNSVTAQETFVDQMMQRELQQFGYISKKLISVGLNFEALRQQMRSGQPFARELKAALDDAESEDLNVMSQPLRAFADRGVPKPTHVRAAAFDLARSIEETGKAPVQQPVRGWLDFFKFRTGFSPSTVDQNEMRARRTAAQFTRLIEQSEYARALALAEEVDRWTQHERDASVEYFNHSYRSFRHAALPAITAEIFLSYAAASLNASRMACVEHMLRER</sequence>
<dbReference type="RefSeq" id="XP_067059857.1">
    <property type="nucleotide sequence ID" value="XM_067203207.1"/>
</dbReference>
<keyword evidence="2" id="KW-1185">Reference proteome</keyword>
<comment type="caution">
    <text evidence="1">The sequence shown here is derived from an EMBL/GenBank/DDBJ whole genome shotgun (WGS) entry which is preliminary data.</text>
</comment>
<reference evidence="2" key="2">
    <citation type="journal article" date="2021" name="Sci. Data">
        <title>Chromosome-scale genome sequencing, assembly and annotation of six genomes from subfamily Leishmaniinae.</title>
        <authorList>
            <person name="Almutairi H."/>
            <person name="Urbaniak M.D."/>
            <person name="Bates M.D."/>
            <person name="Jariyapan N."/>
            <person name="Kwakye-Nuako G."/>
            <person name="Thomaz Soccol V."/>
            <person name="Al-Salem W.S."/>
            <person name="Dillon R.J."/>
            <person name="Bates P.A."/>
            <person name="Gatherer D."/>
        </authorList>
    </citation>
    <scope>NUCLEOTIDE SEQUENCE [LARGE SCALE GENOMIC DNA]</scope>
</reference>
<protein>
    <submittedName>
        <fullName evidence="1">Uncharacterized protein</fullName>
    </submittedName>
</protein>
<evidence type="ECO:0000313" key="1">
    <source>
        <dbReference type="EMBL" id="KAG5468055.1"/>
    </source>
</evidence>
<evidence type="ECO:0000313" key="2">
    <source>
        <dbReference type="Proteomes" id="UP000674143"/>
    </source>
</evidence>